<dbReference type="InterPro" id="IPR036390">
    <property type="entry name" value="WH_DNA-bd_sf"/>
</dbReference>
<dbReference type="Pfam" id="PF03551">
    <property type="entry name" value="PadR"/>
    <property type="match status" value="1"/>
</dbReference>
<dbReference type="Gene3D" id="1.10.10.10">
    <property type="entry name" value="Winged helix-like DNA-binding domain superfamily/Winged helix DNA-binding domain"/>
    <property type="match status" value="1"/>
</dbReference>
<accession>A0ABQ1ZUF4</accession>
<dbReference type="EMBL" id="BMDD01000002">
    <property type="protein sequence ID" value="GGH77302.1"/>
    <property type="molecule type" value="Genomic_DNA"/>
</dbReference>
<evidence type="ECO:0000313" key="3">
    <source>
        <dbReference type="Proteomes" id="UP000605427"/>
    </source>
</evidence>
<name>A0ABQ1ZUF4_9BACL</name>
<dbReference type="InterPro" id="IPR052509">
    <property type="entry name" value="Metal_resp_DNA-bind_regulator"/>
</dbReference>
<sequence>MDLDKVRKRFLPMSETMFYILFSLREERHGYGIMQHVQSLTSGRIALGAGTLYQSLAKLEGDGLIIQTAEIERKKFYLATESGKVILREEALRISELYRNVAELLPLEQA</sequence>
<dbReference type="RefSeq" id="WP_172243194.1">
    <property type="nucleotide sequence ID" value="NZ_BMDD01000002.1"/>
</dbReference>
<keyword evidence="3" id="KW-1185">Reference proteome</keyword>
<dbReference type="InterPro" id="IPR005149">
    <property type="entry name" value="Tscrpt_reg_PadR_N"/>
</dbReference>
<protein>
    <submittedName>
        <fullName evidence="2">PadR family transcriptional regulator</fullName>
    </submittedName>
</protein>
<dbReference type="SUPFAM" id="SSF46785">
    <property type="entry name" value="Winged helix' DNA-binding domain"/>
    <property type="match status" value="1"/>
</dbReference>
<feature type="domain" description="Transcription regulator PadR N-terminal" evidence="1">
    <location>
        <begin position="25"/>
        <end position="88"/>
    </location>
</feature>
<dbReference type="Proteomes" id="UP000605427">
    <property type="component" value="Unassembled WGS sequence"/>
</dbReference>
<evidence type="ECO:0000313" key="2">
    <source>
        <dbReference type="EMBL" id="GGH77302.1"/>
    </source>
</evidence>
<reference evidence="3" key="1">
    <citation type="journal article" date="2019" name="Int. J. Syst. Evol. Microbiol.">
        <title>The Global Catalogue of Microorganisms (GCM) 10K type strain sequencing project: providing services to taxonomists for standard genome sequencing and annotation.</title>
        <authorList>
            <consortium name="The Broad Institute Genomics Platform"/>
            <consortium name="The Broad Institute Genome Sequencing Center for Infectious Disease"/>
            <person name="Wu L."/>
            <person name="Ma J."/>
        </authorList>
    </citation>
    <scope>NUCLEOTIDE SEQUENCE [LARGE SCALE GENOMIC DNA]</scope>
    <source>
        <strain evidence="3">CCM 8702</strain>
    </source>
</reference>
<organism evidence="2 3">
    <name type="scientific">Saccharibacillus endophyticus</name>
    <dbReference type="NCBI Taxonomy" id="2060666"/>
    <lineage>
        <taxon>Bacteria</taxon>
        <taxon>Bacillati</taxon>
        <taxon>Bacillota</taxon>
        <taxon>Bacilli</taxon>
        <taxon>Bacillales</taxon>
        <taxon>Paenibacillaceae</taxon>
        <taxon>Saccharibacillus</taxon>
    </lineage>
</organism>
<dbReference type="PANTHER" id="PTHR33169:SF13">
    <property type="entry name" value="PADR-FAMILY TRANSCRIPTIONAL REGULATOR"/>
    <property type="match status" value="1"/>
</dbReference>
<gene>
    <name evidence="2" type="ORF">GCM10007362_20850</name>
</gene>
<proteinExistence type="predicted"/>
<comment type="caution">
    <text evidence="2">The sequence shown here is derived from an EMBL/GenBank/DDBJ whole genome shotgun (WGS) entry which is preliminary data.</text>
</comment>
<evidence type="ECO:0000259" key="1">
    <source>
        <dbReference type="Pfam" id="PF03551"/>
    </source>
</evidence>
<dbReference type="InterPro" id="IPR036388">
    <property type="entry name" value="WH-like_DNA-bd_sf"/>
</dbReference>
<dbReference type="PANTHER" id="PTHR33169">
    <property type="entry name" value="PADR-FAMILY TRANSCRIPTIONAL REGULATOR"/>
    <property type="match status" value="1"/>
</dbReference>